<protein>
    <submittedName>
        <fullName evidence="3">Uncharacterized protein</fullName>
    </submittedName>
</protein>
<dbReference type="AlphaFoldDB" id="A0A915DMS9"/>
<organism evidence="2 3">
    <name type="scientific">Ditylenchus dipsaci</name>
    <dbReference type="NCBI Taxonomy" id="166011"/>
    <lineage>
        <taxon>Eukaryota</taxon>
        <taxon>Metazoa</taxon>
        <taxon>Ecdysozoa</taxon>
        <taxon>Nematoda</taxon>
        <taxon>Chromadorea</taxon>
        <taxon>Rhabditida</taxon>
        <taxon>Tylenchina</taxon>
        <taxon>Tylenchomorpha</taxon>
        <taxon>Sphaerularioidea</taxon>
        <taxon>Anguinidae</taxon>
        <taxon>Anguininae</taxon>
        <taxon>Ditylenchus</taxon>
    </lineage>
</organism>
<evidence type="ECO:0000313" key="2">
    <source>
        <dbReference type="Proteomes" id="UP000887574"/>
    </source>
</evidence>
<evidence type="ECO:0000256" key="1">
    <source>
        <dbReference type="SAM" id="MobiDB-lite"/>
    </source>
</evidence>
<reference evidence="3" key="1">
    <citation type="submission" date="2022-11" db="UniProtKB">
        <authorList>
            <consortium name="WormBaseParasite"/>
        </authorList>
    </citation>
    <scope>IDENTIFICATION</scope>
</reference>
<keyword evidence="2" id="KW-1185">Reference proteome</keyword>
<evidence type="ECO:0000313" key="3">
    <source>
        <dbReference type="WBParaSite" id="jg21650"/>
    </source>
</evidence>
<dbReference type="Gene3D" id="3.10.20.90">
    <property type="entry name" value="Phosphatidylinositol 3-kinase Catalytic Subunit, Chain A, domain 1"/>
    <property type="match status" value="1"/>
</dbReference>
<proteinExistence type="predicted"/>
<dbReference type="WBParaSite" id="jg21650">
    <property type="protein sequence ID" value="jg21650"/>
    <property type="gene ID" value="jg21650"/>
</dbReference>
<feature type="region of interest" description="Disordered" evidence="1">
    <location>
        <begin position="82"/>
        <end position="101"/>
    </location>
</feature>
<dbReference type="Proteomes" id="UP000887574">
    <property type="component" value="Unplaced"/>
</dbReference>
<name>A0A915DMS9_9BILA</name>
<accession>A0A915DMS9</accession>
<dbReference type="SUPFAM" id="SSF54236">
    <property type="entry name" value="Ubiquitin-like"/>
    <property type="match status" value="1"/>
</dbReference>
<sequence>MVLSVPPCPDVSESIKTIHRSKYPLLTVLVKERDTIYPVAVVKGHDGKERTVQKLLLGLDVYMRIKTEKLLRDITEVARKGSRKGKKNKLSSASVKGKRSFRSSIKNMRSRSVKLSLLHSCQLSQLRMSRISSLSAFDCPLVSTRTRRFSMEEELNWLVVFVESIGFFLEGHRVWTSDLPKKDISTFDLSKTFSDLNWMRREQVTVEEK</sequence>
<dbReference type="InterPro" id="IPR029071">
    <property type="entry name" value="Ubiquitin-like_domsf"/>
</dbReference>